<dbReference type="InterPro" id="IPR000953">
    <property type="entry name" value="Chromo/chromo_shadow_dom"/>
</dbReference>
<dbReference type="Pfam" id="PF00078">
    <property type="entry name" value="RVT_1"/>
    <property type="match status" value="1"/>
</dbReference>
<feature type="compositionally biased region" description="Basic and acidic residues" evidence="9">
    <location>
        <begin position="546"/>
        <end position="560"/>
    </location>
</feature>
<evidence type="ECO:0000259" key="11">
    <source>
        <dbReference type="PROSITE" id="PS50878"/>
    </source>
</evidence>
<dbReference type="PROSITE" id="PS50013">
    <property type="entry name" value="CHROMO_2"/>
    <property type="match status" value="1"/>
</dbReference>
<dbReference type="GO" id="GO:0004519">
    <property type="term" value="F:endonuclease activity"/>
    <property type="evidence" value="ECO:0007669"/>
    <property type="project" value="UniProtKB-KW"/>
</dbReference>
<dbReference type="Pfam" id="PF03384">
    <property type="entry name" value="DUF287"/>
    <property type="match status" value="1"/>
</dbReference>
<keyword evidence="3" id="KW-0548">Nucleotidyltransferase</keyword>
<feature type="region of interest" description="Disordered" evidence="9">
    <location>
        <begin position="2709"/>
        <end position="2755"/>
    </location>
</feature>
<dbReference type="Pfam" id="PF17919">
    <property type="entry name" value="RT_RNaseH_2"/>
    <property type="match status" value="1"/>
</dbReference>
<dbReference type="PANTHER" id="PTHR33566:SF1">
    <property type="entry name" value="EN_SPM-LIKE TRANSPOSON-RELATED"/>
    <property type="match status" value="1"/>
</dbReference>
<dbReference type="FunFam" id="3.10.10.10:FF:000007">
    <property type="entry name" value="Retrovirus-related Pol polyprotein from transposon 17.6-like Protein"/>
    <property type="match status" value="1"/>
</dbReference>
<keyword evidence="14" id="KW-1185">Reference proteome</keyword>
<dbReference type="Pfam" id="PF24626">
    <property type="entry name" value="SH3_Tf2-1"/>
    <property type="match status" value="1"/>
</dbReference>
<dbReference type="Pfam" id="PF08284">
    <property type="entry name" value="RVP_2"/>
    <property type="match status" value="1"/>
</dbReference>
<dbReference type="PANTHER" id="PTHR33566">
    <property type="entry name" value="EN/SPM-LIKE TRANSPOSON-RELATED"/>
    <property type="match status" value="1"/>
</dbReference>
<dbReference type="InterPro" id="IPR001584">
    <property type="entry name" value="Integrase_cat-core"/>
</dbReference>
<feature type="compositionally biased region" description="Polar residues" evidence="9">
    <location>
        <begin position="2917"/>
        <end position="2937"/>
    </location>
</feature>
<comment type="caution">
    <text evidence="13">The sequence shown here is derived from an EMBL/GenBank/DDBJ whole genome shotgun (WGS) entry which is preliminary data.</text>
</comment>
<dbReference type="PROSITE" id="PS50994">
    <property type="entry name" value="INTEGRASE"/>
    <property type="match status" value="1"/>
</dbReference>
<evidence type="ECO:0000256" key="4">
    <source>
        <dbReference type="ARBA" id="ARBA00022722"/>
    </source>
</evidence>
<dbReference type="GO" id="GO:0008233">
    <property type="term" value="F:peptidase activity"/>
    <property type="evidence" value="ECO:0007669"/>
    <property type="project" value="UniProtKB-KW"/>
</dbReference>
<keyword evidence="8" id="KW-0175">Coiled coil</keyword>
<dbReference type="GO" id="GO:0006508">
    <property type="term" value="P:proteolysis"/>
    <property type="evidence" value="ECO:0007669"/>
    <property type="project" value="UniProtKB-KW"/>
</dbReference>
<evidence type="ECO:0000313" key="14">
    <source>
        <dbReference type="Proteomes" id="UP000694240"/>
    </source>
</evidence>
<accession>A0A8T2CY97</accession>
<organism evidence="13 14">
    <name type="scientific">Arabidopsis thaliana x Arabidopsis arenosa</name>
    <dbReference type="NCBI Taxonomy" id="1240361"/>
    <lineage>
        <taxon>Eukaryota</taxon>
        <taxon>Viridiplantae</taxon>
        <taxon>Streptophyta</taxon>
        <taxon>Embryophyta</taxon>
        <taxon>Tracheophyta</taxon>
        <taxon>Spermatophyta</taxon>
        <taxon>Magnoliopsida</taxon>
        <taxon>eudicotyledons</taxon>
        <taxon>Gunneridae</taxon>
        <taxon>Pentapetalae</taxon>
        <taxon>rosids</taxon>
        <taxon>malvids</taxon>
        <taxon>Brassicales</taxon>
        <taxon>Brassicaceae</taxon>
        <taxon>Camelineae</taxon>
        <taxon>Arabidopsis</taxon>
    </lineage>
</organism>
<feature type="region of interest" description="Disordered" evidence="9">
    <location>
        <begin position="2563"/>
        <end position="2594"/>
    </location>
</feature>
<keyword evidence="5" id="KW-0255">Endonuclease</keyword>
<feature type="compositionally biased region" description="Polar residues" evidence="9">
    <location>
        <begin position="2947"/>
        <end position="2964"/>
    </location>
</feature>
<dbReference type="Pfam" id="PF03732">
    <property type="entry name" value="Retrotrans_gag"/>
    <property type="match status" value="1"/>
</dbReference>
<feature type="region of interest" description="Disordered" evidence="9">
    <location>
        <begin position="2917"/>
        <end position="2964"/>
    </location>
</feature>
<dbReference type="PROSITE" id="PS50878">
    <property type="entry name" value="RT_POL"/>
    <property type="match status" value="1"/>
</dbReference>
<dbReference type="EMBL" id="JAEFBK010000005">
    <property type="protein sequence ID" value="KAG7603302.1"/>
    <property type="molecule type" value="Genomic_DNA"/>
</dbReference>
<dbReference type="InterPro" id="IPR005048">
    <property type="entry name" value="DUF287"/>
</dbReference>
<protein>
    <submittedName>
        <fullName evidence="13">SMCs flexible hinge superfamily</fullName>
    </submittedName>
</protein>
<feature type="coiled-coil region" evidence="8">
    <location>
        <begin position="4279"/>
        <end position="4316"/>
    </location>
</feature>
<evidence type="ECO:0000313" key="13">
    <source>
        <dbReference type="EMBL" id="KAG7603302.1"/>
    </source>
</evidence>
<reference evidence="13 14" key="1">
    <citation type="submission" date="2020-12" db="EMBL/GenBank/DDBJ databases">
        <title>Concerted genomic and epigenomic changes stabilize Arabidopsis allopolyploids.</title>
        <authorList>
            <person name="Chen Z."/>
        </authorList>
    </citation>
    <scope>NUCLEOTIDE SEQUENCE [LARGE SCALE GENOMIC DNA]</scope>
    <source>
        <strain evidence="13">Allo738</strain>
        <tissue evidence="13">Leaf</tissue>
    </source>
</reference>
<keyword evidence="1" id="KW-0645">Protease</keyword>
<dbReference type="GO" id="GO:0015074">
    <property type="term" value="P:DNA integration"/>
    <property type="evidence" value="ECO:0007669"/>
    <property type="project" value="InterPro"/>
</dbReference>
<evidence type="ECO:0000256" key="3">
    <source>
        <dbReference type="ARBA" id="ARBA00022695"/>
    </source>
</evidence>
<evidence type="ECO:0000256" key="5">
    <source>
        <dbReference type="ARBA" id="ARBA00022759"/>
    </source>
</evidence>
<feature type="coiled-coil region" evidence="8">
    <location>
        <begin position="2437"/>
        <end position="2464"/>
    </location>
</feature>
<gene>
    <name evidence="13" type="ORF">ISN45_At05g022830</name>
</gene>
<dbReference type="CDD" id="cd01647">
    <property type="entry name" value="RT_LTR"/>
    <property type="match status" value="1"/>
</dbReference>
<feature type="region of interest" description="Disordered" evidence="9">
    <location>
        <begin position="546"/>
        <end position="620"/>
    </location>
</feature>
<keyword evidence="7" id="KW-0695">RNA-directed DNA polymerase</keyword>
<feature type="compositionally biased region" description="Pro residues" evidence="9">
    <location>
        <begin position="2726"/>
        <end position="2747"/>
    </location>
</feature>
<dbReference type="InterPro" id="IPR041577">
    <property type="entry name" value="RT_RNaseH_2"/>
</dbReference>
<evidence type="ECO:0000256" key="7">
    <source>
        <dbReference type="ARBA" id="ARBA00022918"/>
    </source>
</evidence>
<feature type="domain" description="Integrase catalytic" evidence="12">
    <location>
        <begin position="3714"/>
        <end position="3878"/>
    </location>
</feature>
<dbReference type="Pfam" id="PF00385">
    <property type="entry name" value="Chromo"/>
    <property type="match status" value="1"/>
</dbReference>
<evidence type="ECO:0000259" key="10">
    <source>
        <dbReference type="PROSITE" id="PS50013"/>
    </source>
</evidence>
<dbReference type="Pfam" id="PF09331">
    <property type="entry name" value="DUF1985"/>
    <property type="match status" value="1"/>
</dbReference>
<evidence type="ECO:0000256" key="9">
    <source>
        <dbReference type="SAM" id="MobiDB-lite"/>
    </source>
</evidence>
<dbReference type="Pfam" id="PF17921">
    <property type="entry name" value="Integrase_H2C2"/>
    <property type="match status" value="1"/>
</dbReference>
<feature type="compositionally biased region" description="Polar residues" evidence="9">
    <location>
        <begin position="2565"/>
        <end position="2574"/>
    </location>
</feature>
<sequence>MSNKRSVGRVLSLDDDEAEDKFYRLKVLLPNSTSVTLALTNPEPRMSMNNFVNLVKEEYEKSLNKCVLSGKKRKRVDWNLAVKYYLEFNGEKIKEIVRFDKFKPDLCNVLRLDICKTARTENPSQSEEYNPSEEQVLLGDDNEETKQISMDSEEETEPLRPLKIEEKKWFWEHPQFKHFFHMHTDSNHKVMAMWMLLLRTACVDKKKECWFVVNGVPIRYSLQELALISGLYCHSYPKNYKAFGSLGFSGKHFGVGATVTYAKVKTKLLSMKKSSRERLKMAVLFFLCSVIIGKRKTGEKAEAVEDFFLKSVEDLEWCKTFPWGRLAFDKNMKDIFHLMDHFDEELGAAWVFPSFVMPLELLAFETIPNLMNNFRKHVREADPECPRMCKMKFKPSSMKGFPISELYDTLGATKEIKSIMLPSPSEKELLKQIMDDEVGHDDVDDMIVDGWTKRIIKENKPICFEELHIQDVSSREIEANPKNANVVGVRVGRKKVALKKVSEKGIVEQLQKQLEDGLNRIYMKIDDMDTRLTYVESCVKNLKEAKDTKGEKEDGEKEKELEENDLEEDETETDKEKEKEDESSEKRSKVERMYGRKRTRTTTAKEQEEKGEEIQVGFQETSERGRKKAKLTWKKVDIKGVTADQGNSITTNERVVVEPSSKVGSWKLASNLKSTRQYNVQVGSSLPPCSISCVDEPFSVSVSCKVNPGPLKHVVEKYPEALENLLPGSTVQNYILEVFDGYNNHVAEGTNVLICIEGYCINDSMGLNQKVNSCGCIDLSGILQVTAGYGKTISLSVMSGIDEIFKKESQTERRELMLLTKLPECCVAGSNLTNLIFKVTDSDGVMDTSIHHDEKSGCFHTMSIETDSSSDESEIRYAFVHGSCKVPTLSLPESEGVFSFKVFHSRFPELHLSLKIQLTPAQILQRDETSYSRMGLTPKSKMASTTYSPALSSQTGPSLRDVAQFTESFKENLIGYSEHRVEIDERLHCLEAEQNQAKEELRTLQASLEPLGAMFPECLSTKESMMKQIEEKHHDTAASVFCCLYRKSPPPQSLFLSKKGVFGLVALLGSVASTSLSRVLSEYLGEDMLLALVCKSAQIGPNNAEFLRLQSNHRFHVLCLDAIRAWKDGILENDPQKKLAMDVPKLPNGEPIRGFKGYAVNMIDLAPEELTIQTNSGYGLRETLFYNLFGNLQVYETQKQVEAALPHINGCGAVSLDGFIAKENGFMSKKRSAQRVLSLYDDEDKFYRLKILLPNSTSVTLALTNPEPRMSMKNFVNLVKEEYEKTRKDCVLSGKMRKRIDWNLAAISYLEFNGEKIKDIVRFEKFKPDLCNIIRLDDGSGEATIMYENMWDLTPDTDLLKELPQTYSFETALADLINELDSFGFTLGIRFEFLSDNSLQAVWSCSRGDRRLISVDVLEDRISIFDSGPGMDSSEANSIDKWGKIGASLHRSLKSEAVGGKPPYLMPFFGMFGYGGPYACMYLGRRTLVSSKTKQSKKVFTLQLNREALIDNRSILGQNWKADGGMRDPLVEEVKLSAHGSFTKVEIFESECKIPEIYQLQCRLKDIYFPYIQCDEISKTGRTVRPVKFQVNGEDLAEITGGEVATTNLNSKGREFWFQIRFVQSEIKKGSLTSQEANARLKFAYFPIIREKQSIYKESINIILESLGKEGSKVSESFETFSRLSVRRLGRLLPEVPWASIPFMESGARATTLQKCCRRVICFVDLDAGFSPTPSKTDLANQNPFTLALKNFGSKSKEKDNDINISLHRVGTALVFEQVERDYENWVMEMHKTYDEEDALGEDDAVIIFDSLDNKALCISPDCKAVRVHNVMKRKGKSWQRGQKIRILKGACGGVHKNDVYATIDYFLIEGFDDEAGGDARIICRKINYSEDEGCMLSITNGVSRLEIRSSSSFPISIIDSGKCLLLDAIEWNRKIEKQREKDPSRIDFLDEKDCRALNINGESSVSDSVRAGETPPQQIVAVVRPASFASSKVLKKLDQKHILKMDGNMLMEFPNMFKKAGIYNFCFSIGNSITTNKRVVVEPSLKVGSWKLASNHESTRQYNVQVGSSLPPCFIACFDDYENQIAFASANLVDPGILKVENMLVETDGLDDIRPDYEATLAICSKDEPFSVSVACKVNPGPLKHVLEMYPEALENLLPGSTVQDYILEVFDGYNNHVAEGTNVLICIEGCCIKDSMGFNRKVNICGCVDLSGILQVTAGYGKSISLSVMSGIDEIFKKETLIERRELRLLTKLPDCCAAGSNLTNLIFKVTDSDGAMDTRIHHDEKSGCFHTMSIETDSSSDESAIRYAFVHGSCKVPTLSLPESEGVLSFKVFHSRFPELHLSLKIQLTPAQTFERDEIGCSTPYSRMSLTPQSKMASTTNSPVASTEQTPCSQFRVLAIKASPSTLSSQTGLIDMAQFTESLKEKLIIYSEHRVEIDERLKCLEAEQNQAKEELRTLQASLEPLGATFPECLSTKESMMKQIEEKHHITAASVFCCLYRKAPPPKSLFLSKKGVFGLVALLGSVSSTSLSSLLVLSSDKGHSLSLVLFILTSAMAPPVTKPTASDSLQESTELRETTTPPPADPPTPQPLDIRLESVEKEVLYLRDAVTQILRNQIFGVSRDGGSTPSGFSTPTPAMPLQTVNPQPLAGQNREIFSGPQPKLQMRLKETRLRPPMFEQPHFQASTSSEPPRFQTTSLDPLRFPASVSEPPGFQTGFQTSFPTTPPLPPVLHPSQLPPQLPSPRPRADPAPRRLVDFPAYEGGNADDWLFRLEQCFLSNQTPEDEKLDKAISCLTGPAVTWWRCSREREQIYAWRDFQERFRVRFRQSRGSSAIDHLFNIRQTGSVEEYRERFEELTVDLPHVTSDILESAFLNGLRRNLKDQVVRCRPVHLADIVEIAKLIESQERNNLSYQVRNPNRDSFQPPTVQTSSTIRAQDRSGGKQIVSSTRDTNRASGSGEVRNTNPCRNCAERWFPGHKCKQQRLKSLEVTEEDEEESPLIEELNEPLTEEEGEPEGGFQVMTLSAMSDDSQEHSMKMRGYVKNAKVVVLIDSGATCNFISDELVKQMGWPVTQTRSFGVRVGGGRIIKSSGKCVDVPLEVQGIEFILDFYLFELGDLDLVLGFLWLAGLGETRANWGDLRLSWQIGRTWVTLYGDPDLSRGQVSLRSMERVIKYTGVAYLLELASLFESESPEQQNNITPAIQQLMDQYQGVFQTPQTLPPARNREHAITLQAGSSPVNLRPYRYSFAQKNEIEKLVREMLDARVIRPSVSPYSSPVLLVKKKDGGWRFCVDYRALNEATIPDRYPIPVIEELLDELKGATVFSKLDLKSGYHQIRMKADDVEKTAFKTHQGHYEFLVMPFRLTNAPSTFQCVMNDLFRPYLRKFVLVFFDDILIYSKDMETHLKHLEIVLQLLSLHQFYVNLKKCTFASSRISYLGHIISAHGVAADPEKIARPLTDQLRKNGFAWNEATTEAFEALKAAVSELPVLVLPDFQQEFTVETDASGVGIGAVLSQNKRPIAFLSQAFSSQGRISLRHLLEQKSVSTIQQRWASKLSGLNYRIEYKPGVENKVADALSRRPQNESFTQLTLTAPHTIDLEALKEEVKQDKALSDIIQACVQGTQQDMDYTVAAGLVYRKGCLVIPNGSPFIPKLLEKFHTCPIGGHEGALKTFKRLTSEVYWKGLRKDVVKYISGCSICQENKYSTLSPAGLLSPLPIPQEIWSDVSLDFVEGLPHSRGFNCILVVVDRLSKYRHFIALKHPFTAKSVADAFIREIVKLHGFPKTMVSDRDKVFLSGFWAELFKSQGTELRKSTAYHPQTDGQTEVVNRCLESFLRCFAGRRPSSWLQWLPWAEYWYNTSYHTATKMTPFKAVYGREPPALLRYGDTPSANANVDELLKDRDGILIELRENLEVAQNQMKKSADKHRRDVEFAVDEWVYLKLRPYRQSSVAYRKNEKLSQRYFGPYQIVSRIGRVAYKLNLPAHSSIHPVFHVSQLKRAVPPSFKPQELPQILSPNLKWATEPEKLLDIRKSDSNDGAEVLVQWSGLSELEATWEPLLTLVQQFPNFDLEDKVSLLRRSIDRLRVPLAGVRRRASSNGRKGRAREKFLRKLLFKNMMLALVCKSAQIGPNSAEYLRLQSNHRFHVLCLDAIRPWKDGLLENDPQKKLAMDDPKLPDGDPIPGFKGYAVNMIDLAPEELTVQTYSGYGLRETLFYNLFGNLQVYETQKQVKAALPHINGGGAVSLDGFIAKDNGFIYSGCSIPEFHFPITLKEDEEVKLRKMEAARDRVRMAAKKIEEEKCSMRKVDKKMKKTNEKYHNVTNSLELIQSQSLE</sequence>
<keyword evidence="4" id="KW-0540">Nuclease</keyword>
<name>A0A8T2CY97_9BRAS</name>
<evidence type="ECO:0000256" key="8">
    <source>
        <dbReference type="SAM" id="Coils"/>
    </source>
</evidence>
<evidence type="ECO:0000256" key="6">
    <source>
        <dbReference type="ARBA" id="ARBA00022801"/>
    </source>
</evidence>
<dbReference type="CDD" id="cd00303">
    <property type="entry name" value="retropepsin_like"/>
    <property type="match status" value="1"/>
</dbReference>
<evidence type="ECO:0000259" key="12">
    <source>
        <dbReference type="PROSITE" id="PS50994"/>
    </source>
</evidence>
<evidence type="ECO:0000256" key="2">
    <source>
        <dbReference type="ARBA" id="ARBA00022679"/>
    </source>
</evidence>
<dbReference type="CDD" id="cd09274">
    <property type="entry name" value="RNase_HI_RT_Ty3"/>
    <property type="match status" value="1"/>
</dbReference>
<evidence type="ECO:0000256" key="1">
    <source>
        <dbReference type="ARBA" id="ARBA00022670"/>
    </source>
</evidence>
<dbReference type="InterPro" id="IPR015410">
    <property type="entry name" value="DUF1985"/>
</dbReference>
<dbReference type="InterPro" id="IPR041588">
    <property type="entry name" value="Integrase_H2C2"/>
</dbReference>
<dbReference type="Proteomes" id="UP000694240">
    <property type="component" value="Chromosome 5"/>
</dbReference>
<proteinExistence type="predicted"/>
<dbReference type="InterPro" id="IPR000477">
    <property type="entry name" value="RT_dom"/>
</dbReference>
<keyword evidence="2" id="KW-0808">Transferase</keyword>
<feature type="compositionally biased region" description="Basic and acidic residues" evidence="9">
    <location>
        <begin position="574"/>
        <end position="594"/>
    </location>
</feature>
<dbReference type="GO" id="GO:0003964">
    <property type="term" value="F:RNA-directed DNA polymerase activity"/>
    <property type="evidence" value="ECO:0007669"/>
    <property type="project" value="UniProtKB-KW"/>
</dbReference>
<feature type="domain" description="Reverse transcriptase" evidence="11">
    <location>
        <begin position="3264"/>
        <end position="3443"/>
    </location>
</feature>
<feature type="compositionally biased region" description="Acidic residues" evidence="9">
    <location>
        <begin position="561"/>
        <end position="573"/>
    </location>
</feature>
<dbReference type="InterPro" id="IPR005162">
    <property type="entry name" value="Retrotrans_gag_dom"/>
</dbReference>
<dbReference type="InterPro" id="IPR023780">
    <property type="entry name" value="Chromo_domain"/>
</dbReference>
<feature type="coiled-coil region" evidence="8">
    <location>
        <begin position="980"/>
        <end position="1007"/>
    </location>
</feature>
<feature type="domain" description="Chromo" evidence="10">
    <location>
        <begin position="4022"/>
        <end position="4061"/>
    </location>
</feature>
<dbReference type="InterPro" id="IPR056924">
    <property type="entry name" value="SH3_Tf2-1"/>
</dbReference>
<feature type="compositionally biased region" description="Pro residues" evidence="9">
    <location>
        <begin position="2582"/>
        <end position="2592"/>
    </location>
</feature>
<keyword evidence="6" id="KW-0378">Hydrolase</keyword>